<dbReference type="OrthoDB" id="6104610at2759"/>
<dbReference type="Gene3D" id="2.60.120.40">
    <property type="match status" value="1"/>
</dbReference>
<dbReference type="InterPro" id="IPR001073">
    <property type="entry name" value="C1q_dom"/>
</dbReference>
<name>A0A8S3UHW1_MYTED</name>
<dbReference type="Pfam" id="PF00386">
    <property type="entry name" value="C1q"/>
    <property type="match status" value="1"/>
</dbReference>
<dbReference type="EMBL" id="CAJPWZ010002782">
    <property type="protein sequence ID" value="CAG2245686.1"/>
    <property type="molecule type" value="Genomic_DNA"/>
</dbReference>
<evidence type="ECO:0000313" key="3">
    <source>
        <dbReference type="Proteomes" id="UP000683360"/>
    </source>
</evidence>
<gene>
    <name evidence="2" type="ORF">MEDL_57646</name>
</gene>
<keyword evidence="3" id="KW-1185">Reference proteome</keyword>
<reference evidence="2" key="1">
    <citation type="submission" date="2021-03" db="EMBL/GenBank/DDBJ databases">
        <authorList>
            <person name="Bekaert M."/>
        </authorList>
    </citation>
    <scope>NUCLEOTIDE SEQUENCE</scope>
</reference>
<organism evidence="2 3">
    <name type="scientific">Mytilus edulis</name>
    <name type="common">Blue mussel</name>
    <dbReference type="NCBI Taxonomy" id="6550"/>
    <lineage>
        <taxon>Eukaryota</taxon>
        <taxon>Metazoa</taxon>
        <taxon>Spiralia</taxon>
        <taxon>Lophotrochozoa</taxon>
        <taxon>Mollusca</taxon>
        <taxon>Bivalvia</taxon>
        <taxon>Autobranchia</taxon>
        <taxon>Pteriomorphia</taxon>
        <taxon>Mytilida</taxon>
        <taxon>Mytiloidea</taxon>
        <taxon>Mytilidae</taxon>
        <taxon>Mytilinae</taxon>
        <taxon>Mytilus</taxon>
    </lineage>
</organism>
<proteinExistence type="predicted"/>
<protein>
    <submittedName>
        <fullName evidence="2">C1QL</fullName>
    </submittedName>
</protein>
<dbReference type="AlphaFoldDB" id="A0A8S3UHW1"/>
<evidence type="ECO:0000313" key="2">
    <source>
        <dbReference type="EMBL" id="CAG2245686.1"/>
    </source>
</evidence>
<evidence type="ECO:0000259" key="1">
    <source>
        <dbReference type="Pfam" id="PF00386"/>
    </source>
</evidence>
<comment type="caution">
    <text evidence="2">The sequence shown here is derived from an EMBL/GenBank/DDBJ whole genome shotgun (WGS) entry which is preliminary data.</text>
</comment>
<dbReference type="InterPro" id="IPR008983">
    <property type="entry name" value="Tumour_necrosis_fac-like_dom"/>
</dbReference>
<accession>A0A8S3UHW1</accession>
<dbReference type="SUPFAM" id="SSF49842">
    <property type="entry name" value="TNF-like"/>
    <property type="match status" value="1"/>
</dbReference>
<feature type="domain" description="C1q" evidence="1">
    <location>
        <begin position="86"/>
        <end position="156"/>
    </location>
</feature>
<sequence length="165" mass="18345">MTRNTKTILKRKEEANVKAITNVKEAISMQLKETKAVCSTEIAELKAEIAIFLVEKYNGVRSEKSKERSACMGMDKRDILETLSAGTTILFQVITDTSVSYNPSDGIFTVPVSGVYVFTWSASCGEGRWQDTELFVESIAYGYLKVNTVEKKYSESSMQTVVLAV</sequence>
<dbReference type="Proteomes" id="UP000683360">
    <property type="component" value="Unassembled WGS sequence"/>
</dbReference>